<keyword evidence="6 8" id="KW-0482">Metalloprotease</keyword>
<dbReference type="Gene3D" id="3.10.170.10">
    <property type="match status" value="1"/>
</dbReference>
<proteinExistence type="inferred from homology"/>
<feature type="active site" evidence="7">
    <location>
        <position position="165"/>
    </location>
</feature>
<accession>A0A931IG26</accession>
<keyword evidence="2 8" id="KW-0645">Protease</keyword>
<dbReference type="EMBL" id="JADMLG010000017">
    <property type="protein sequence ID" value="MBH0780686.1"/>
    <property type="molecule type" value="Genomic_DNA"/>
</dbReference>
<evidence type="ECO:0000256" key="2">
    <source>
        <dbReference type="ARBA" id="ARBA00022670"/>
    </source>
</evidence>
<evidence type="ECO:0000256" key="4">
    <source>
        <dbReference type="ARBA" id="ARBA00022801"/>
    </source>
</evidence>
<dbReference type="GO" id="GO:0005576">
    <property type="term" value="C:extracellular region"/>
    <property type="evidence" value="ECO:0007669"/>
    <property type="project" value="UniProtKB-SubCell"/>
</dbReference>
<protein>
    <recommendedName>
        <fullName evidence="8">Neutral metalloproteinase</fullName>
        <ecNumber evidence="8">3.4.24.-</ecNumber>
    </recommendedName>
</protein>
<keyword evidence="3" id="KW-0479">Metal-binding</keyword>
<dbReference type="CDD" id="cd09597">
    <property type="entry name" value="M4_TLP"/>
    <property type="match status" value="1"/>
</dbReference>
<comment type="cofactor">
    <cofactor evidence="8">
        <name>Zn(2+)</name>
        <dbReference type="ChEBI" id="CHEBI:29105"/>
    </cofactor>
</comment>
<dbReference type="GO" id="GO:0006508">
    <property type="term" value="P:proteolysis"/>
    <property type="evidence" value="ECO:0007669"/>
    <property type="project" value="UniProtKB-KW"/>
</dbReference>
<evidence type="ECO:0000256" key="1">
    <source>
        <dbReference type="ARBA" id="ARBA00009388"/>
    </source>
</evidence>
<dbReference type="PANTHER" id="PTHR43579">
    <property type="match status" value="1"/>
</dbReference>
<feature type="domain" description="Peptidase M4 C-terminal" evidence="10">
    <location>
        <begin position="175"/>
        <end position="346"/>
    </location>
</feature>
<dbReference type="RefSeq" id="WP_196152996.1">
    <property type="nucleotide sequence ID" value="NZ_JADMLG010000017.1"/>
</dbReference>
<keyword evidence="8" id="KW-0964">Secreted</keyword>
<dbReference type="Pfam" id="PF01447">
    <property type="entry name" value="Peptidase_M4"/>
    <property type="match status" value="1"/>
</dbReference>
<dbReference type="EC" id="3.4.24.-" evidence="8"/>
<dbReference type="GO" id="GO:0004222">
    <property type="term" value="F:metalloendopeptidase activity"/>
    <property type="evidence" value="ECO:0007669"/>
    <property type="project" value="UniProtKB-UniRule"/>
</dbReference>
<comment type="subcellular location">
    <subcellularLocation>
        <location evidence="8">Secreted</location>
    </subcellularLocation>
</comment>
<keyword evidence="5 8" id="KW-0862">Zinc</keyword>
<dbReference type="GO" id="GO:0046872">
    <property type="term" value="F:metal ion binding"/>
    <property type="evidence" value="ECO:0007669"/>
    <property type="project" value="UniProtKB-UniRule"/>
</dbReference>
<feature type="domain" description="Peptidase M4" evidence="9">
    <location>
        <begin position="87"/>
        <end position="172"/>
    </location>
</feature>
<evidence type="ECO:0000259" key="9">
    <source>
        <dbReference type="Pfam" id="PF01447"/>
    </source>
</evidence>
<evidence type="ECO:0000313" key="12">
    <source>
        <dbReference type="Proteomes" id="UP000655751"/>
    </source>
</evidence>
<dbReference type="InterPro" id="IPR052759">
    <property type="entry name" value="Metalloprotease_M4"/>
</dbReference>
<sequence length="391" mass="42000">MWSHDRHHCITPPHLLEKLLESDDAAVREAALNTLLASSELRGGREGMPSLAGMAASAGGRRTIFDARHEASLSSAVLARSETSEPSQDGSVDRAFDGFGLTRRFYAEVFGRDSIDGFGMRLDGYVHYGRAFNNAFWDGRRMVFGDGDGIIFSDLTGAQDVITHELTHGVTETTAGLVYHKQSGALNESISDVFGSLVKQFSRDETAAEADWLIGAEVFTPRFAGDALRSLKAPGQAYNNPDMGRDRQPAHMKDFVVLPDTPRGDNGGVHLNSGIPNKAFYLTAVGIGGHAWKAPGQIWYEALKASTRTTEFQEFAETTSVKAAQLFGVGSTEQQAVDDAWAQVGIRVASIGASADDLVSASTVSLDTIGETLERLSAEVKALTAAVQESQ</sequence>
<dbReference type="PANTHER" id="PTHR43579:SF1">
    <property type="entry name" value="NEUTRAL METALLOPROTEINASE"/>
    <property type="match status" value="1"/>
</dbReference>
<name>A0A931IG26_9NOCA</name>
<evidence type="ECO:0000256" key="7">
    <source>
        <dbReference type="PIRSR" id="PIRSR623612-1"/>
    </source>
</evidence>
<dbReference type="AlphaFoldDB" id="A0A931IG26"/>
<dbReference type="InterPro" id="IPR001570">
    <property type="entry name" value="Peptidase_M4_C_domain"/>
</dbReference>
<gene>
    <name evidence="11" type="ORF">IT779_30900</name>
</gene>
<organism evidence="11 12">
    <name type="scientific">Nocardia bovistercoris</name>
    <dbReference type="NCBI Taxonomy" id="2785916"/>
    <lineage>
        <taxon>Bacteria</taxon>
        <taxon>Bacillati</taxon>
        <taxon>Actinomycetota</taxon>
        <taxon>Actinomycetes</taxon>
        <taxon>Mycobacteriales</taxon>
        <taxon>Nocardiaceae</taxon>
        <taxon>Nocardia</taxon>
    </lineage>
</organism>
<evidence type="ECO:0000256" key="3">
    <source>
        <dbReference type="ARBA" id="ARBA00022723"/>
    </source>
</evidence>
<dbReference type="SUPFAM" id="SSF55486">
    <property type="entry name" value="Metalloproteases ('zincins'), catalytic domain"/>
    <property type="match status" value="1"/>
</dbReference>
<feature type="active site" description="Proton donor" evidence="7">
    <location>
        <position position="270"/>
    </location>
</feature>
<evidence type="ECO:0000259" key="10">
    <source>
        <dbReference type="Pfam" id="PF02868"/>
    </source>
</evidence>
<dbReference type="Proteomes" id="UP000655751">
    <property type="component" value="Unassembled WGS sequence"/>
</dbReference>
<comment type="caution">
    <text evidence="11">The sequence shown here is derived from an EMBL/GenBank/DDBJ whole genome shotgun (WGS) entry which is preliminary data.</text>
</comment>
<keyword evidence="12" id="KW-1185">Reference proteome</keyword>
<dbReference type="Gene3D" id="1.10.390.10">
    <property type="entry name" value="Neutral Protease Domain 2"/>
    <property type="match status" value="1"/>
</dbReference>
<evidence type="ECO:0000256" key="5">
    <source>
        <dbReference type="ARBA" id="ARBA00022833"/>
    </source>
</evidence>
<evidence type="ECO:0000256" key="8">
    <source>
        <dbReference type="RuleBase" id="RU366073"/>
    </source>
</evidence>
<dbReference type="InterPro" id="IPR027268">
    <property type="entry name" value="Peptidase_M4/M1_CTD_sf"/>
</dbReference>
<evidence type="ECO:0000313" key="11">
    <source>
        <dbReference type="EMBL" id="MBH0780686.1"/>
    </source>
</evidence>
<comment type="similarity">
    <text evidence="1 8">Belongs to the peptidase M4 family.</text>
</comment>
<dbReference type="Pfam" id="PF02868">
    <property type="entry name" value="Peptidase_M4_C"/>
    <property type="match status" value="1"/>
</dbReference>
<dbReference type="PRINTS" id="PR00730">
    <property type="entry name" value="THERMOLYSIN"/>
</dbReference>
<keyword evidence="4 8" id="KW-0378">Hydrolase</keyword>
<evidence type="ECO:0000256" key="6">
    <source>
        <dbReference type="ARBA" id="ARBA00023049"/>
    </source>
</evidence>
<comment type="function">
    <text evidence="8">Extracellular zinc metalloprotease.</text>
</comment>
<dbReference type="InterPro" id="IPR013856">
    <property type="entry name" value="Peptidase_M4_domain"/>
</dbReference>
<reference evidence="11" key="1">
    <citation type="submission" date="2020-11" db="EMBL/GenBank/DDBJ databases">
        <title>Nocardia NEAU-351.nov., a novel actinomycete isolated from the cow dung.</title>
        <authorList>
            <person name="Zhang X."/>
        </authorList>
    </citation>
    <scope>NUCLEOTIDE SEQUENCE</scope>
    <source>
        <strain evidence="11">NEAU-351</strain>
    </source>
</reference>
<dbReference type="InterPro" id="IPR023612">
    <property type="entry name" value="Peptidase_M4"/>
</dbReference>